<organism evidence="4 5">
    <name type="scientific">Paracoccus tegillarcae</name>
    <dbReference type="NCBI Taxonomy" id="1529068"/>
    <lineage>
        <taxon>Bacteria</taxon>
        <taxon>Pseudomonadati</taxon>
        <taxon>Pseudomonadota</taxon>
        <taxon>Alphaproteobacteria</taxon>
        <taxon>Rhodobacterales</taxon>
        <taxon>Paracoccaceae</taxon>
        <taxon>Paracoccus</taxon>
    </lineage>
</organism>
<dbReference type="InterPro" id="IPR000182">
    <property type="entry name" value="GNAT_dom"/>
</dbReference>
<proteinExistence type="predicted"/>
<evidence type="ECO:0000256" key="1">
    <source>
        <dbReference type="ARBA" id="ARBA00022679"/>
    </source>
</evidence>
<feature type="domain" description="N-acetyltransferase" evidence="3">
    <location>
        <begin position="1"/>
        <end position="135"/>
    </location>
</feature>
<dbReference type="SUPFAM" id="SSF55729">
    <property type="entry name" value="Acyl-CoA N-acyltransferases (Nat)"/>
    <property type="match status" value="1"/>
</dbReference>
<accession>A0A2K9EIG6</accession>
<evidence type="ECO:0000313" key="5">
    <source>
        <dbReference type="Proteomes" id="UP000233742"/>
    </source>
</evidence>
<dbReference type="InterPro" id="IPR016181">
    <property type="entry name" value="Acyl_CoA_acyltransferase"/>
</dbReference>
<dbReference type="PANTHER" id="PTHR43877:SF2">
    <property type="entry name" value="AMINOALKYLPHOSPHONATE N-ACETYLTRANSFERASE-RELATED"/>
    <property type="match status" value="1"/>
</dbReference>
<evidence type="ECO:0000256" key="2">
    <source>
        <dbReference type="ARBA" id="ARBA00023315"/>
    </source>
</evidence>
<dbReference type="EMBL" id="CP025408">
    <property type="protein sequence ID" value="AUH33157.1"/>
    <property type="molecule type" value="Genomic_DNA"/>
</dbReference>
<keyword evidence="2" id="KW-0012">Acyltransferase</keyword>
<keyword evidence="1 4" id="KW-0808">Transferase</keyword>
<dbReference type="GO" id="GO:0016747">
    <property type="term" value="F:acyltransferase activity, transferring groups other than amino-acyl groups"/>
    <property type="evidence" value="ECO:0007669"/>
    <property type="project" value="InterPro"/>
</dbReference>
<dbReference type="Proteomes" id="UP000233742">
    <property type="component" value="Chromosome"/>
</dbReference>
<protein>
    <submittedName>
        <fullName evidence="4">GNAT family N-acetyltransferase</fullName>
    </submittedName>
</protein>
<dbReference type="PANTHER" id="PTHR43877">
    <property type="entry name" value="AMINOALKYLPHOSPHONATE N-ACETYLTRANSFERASE-RELATED-RELATED"/>
    <property type="match status" value="1"/>
</dbReference>
<reference evidence="4 5" key="1">
    <citation type="submission" date="2017-12" db="EMBL/GenBank/DDBJ databases">
        <authorList>
            <person name="Hurst M.R.H."/>
        </authorList>
    </citation>
    <scope>NUCLEOTIDE SEQUENCE [LARGE SCALE GENOMIC DNA]</scope>
    <source>
        <strain evidence="4 5">BM15</strain>
    </source>
</reference>
<dbReference type="Pfam" id="PF00583">
    <property type="entry name" value="Acetyltransf_1"/>
    <property type="match status" value="1"/>
</dbReference>
<dbReference type="KEGG" id="paro:CUV01_06930"/>
<dbReference type="AlphaFoldDB" id="A0A2K9EIG6"/>
<name>A0A2K9EIG6_9RHOB</name>
<dbReference type="PROSITE" id="PS51186">
    <property type="entry name" value="GNAT"/>
    <property type="match status" value="1"/>
</dbReference>
<evidence type="ECO:0000313" key="4">
    <source>
        <dbReference type="EMBL" id="AUH33157.1"/>
    </source>
</evidence>
<dbReference type="InterPro" id="IPR050832">
    <property type="entry name" value="Bact_Acetyltransf"/>
</dbReference>
<evidence type="ECO:0000259" key="3">
    <source>
        <dbReference type="PROSITE" id="PS51186"/>
    </source>
</evidence>
<gene>
    <name evidence="4" type="ORF">CUV01_06930</name>
</gene>
<dbReference type="CDD" id="cd04301">
    <property type="entry name" value="NAT_SF"/>
    <property type="match status" value="1"/>
</dbReference>
<dbReference type="Gene3D" id="3.40.630.30">
    <property type="match status" value="1"/>
</dbReference>
<keyword evidence="5" id="KW-1185">Reference proteome</keyword>
<sequence>MLAEGHCDPDVRAQEFFSDCPPGCDPTISARLGLFLDQRLSGLAELSFGFPQTHDAYLGRLVLGPWAQSAGHGVRFLDHIEGLARQAGAPRLYLAVLDRNPRARSFWQRQGFQPTGDHRFTDQGHDLRRMMKTLSV</sequence>